<dbReference type="InterPro" id="IPR040391">
    <property type="entry name" value="BEND5"/>
</dbReference>
<feature type="compositionally biased region" description="Polar residues" evidence="1">
    <location>
        <begin position="42"/>
        <end position="52"/>
    </location>
</feature>
<sequence>MGKSWGPVGTYEEVVGTRGNLWGGRGDPREGLGDSWLKSKASDVTNRTSKVKQSFKDVSKPYTMSNTVGTSGQGQQKDLVKTEYTTEQIRALCPKYLGKPSNFDPTKVKTRKTTGKTQVPKSTNQMETSPKPARSGPSSPNVSPPRYLHLNVACDEEEICLLCFLEKRGVVFLPNTPCTCKLSVPEAIVEVDDNDLEKSLDARKTNSLSKVVEQPQRTNIFTSETTSVPPPSGTSLNRFEYQQLILSERTLSVNGCQGIKGKQQQILDAFMRYSTSETSLTQKRPHIIDVISELKVEKRFGVVFAPPGFGKTTLQHAAWKKGVTIKRRKLMLELTPTKMRNINRGVKPSSSGDSLFVKNLAHTVFSVPLLLESSVSGMKSNKSDIAYPPIPEAEMILIEKKFSERLDKEKISESEKEIRLAKMSKYVGEKMNDLRKAQKKRSGGGISVKNVVSPKDVSLNDVVSPKNVSPEGAESPEIADSPEDSISCN</sequence>
<name>A0A9P0AD83_BEMTA</name>
<gene>
    <name evidence="2" type="ORF">BEMITA_LOCUS8125</name>
</gene>
<evidence type="ECO:0000313" key="3">
    <source>
        <dbReference type="Proteomes" id="UP001152759"/>
    </source>
</evidence>
<feature type="region of interest" description="Disordered" evidence="1">
    <location>
        <begin position="41"/>
        <end position="74"/>
    </location>
</feature>
<organism evidence="2 3">
    <name type="scientific">Bemisia tabaci</name>
    <name type="common">Sweetpotato whitefly</name>
    <name type="synonym">Aleurodes tabaci</name>
    <dbReference type="NCBI Taxonomy" id="7038"/>
    <lineage>
        <taxon>Eukaryota</taxon>
        <taxon>Metazoa</taxon>
        <taxon>Ecdysozoa</taxon>
        <taxon>Arthropoda</taxon>
        <taxon>Hexapoda</taxon>
        <taxon>Insecta</taxon>
        <taxon>Pterygota</taxon>
        <taxon>Neoptera</taxon>
        <taxon>Paraneoptera</taxon>
        <taxon>Hemiptera</taxon>
        <taxon>Sternorrhyncha</taxon>
        <taxon>Aleyrodoidea</taxon>
        <taxon>Aleyrodidae</taxon>
        <taxon>Aleyrodinae</taxon>
        <taxon>Bemisia</taxon>
    </lineage>
</organism>
<evidence type="ECO:0000256" key="1">
    <source>
        <dbReference type="SAM" id="MobiDB-lite"/>
    </source>
</evidence>
<feature type="region of interest" description="Disordered" evidence="1">
    <location>
        <begin position="431"/>
        <end position="489"/>
    </location>
</feature>
<reference evidence="2" key="1">
    <citation type="submission" date="2021-12" db="EMBL/GenBank/DDBJ databases">
        <authorList>
            <person name="King R."/>
        </authorList>
    </citation>
    <scope>NUCLEOTIDE SEQUENCE</scope>
</reference>
<dbReference type="GO" id="GO:0045892">
    <property type="term" value="P:negative regulation of DNA-templated transcription"/>
    <property type="evidence" value="ECO:0007669"/>
    <property type="project" value="InterPro"/>
</dbReference>
<dbReference type="PANTHER" id="PTHR14628:SF1">
    <property type="entry name" value="BEN DOMAIN-CONTAINING PROTEIN 5"/>
    <property type="match status" value="1"/>
</dbReference>
<dbReference type="EMBL" id="OU963865">
    <property type="protein sequence ID" value="CAH0389278.1"/>
    <property type="molecule type" value="Genomic_DNA"/>
</dbReference>
<dbReference type="PANTHER" id="PTHR14628">
    <property type="entry name" value="BEN DOMAIN-CONTAINING PROTEIN 5"/>
    <property type="match status" value="1"/>
</dbReference>
<dbReference type="AlphaFoldDB" id="A0A9P0AD83"/>
<dbReference type="Proteomes" id="UP001152759">
    <property type="component" value="Chromosome 4"/>
</dbReference>
<feature type="compositionally biased region" description="Polar residues" evidence="1">
    <location>
        <begin position="119"/>
        <end position="128"/>
    </location>
</feature>
<dbReference type="GO" id="GO:0003677">
    <property type="term" value="F:DNA binding"/>
    <property type="evidence" value="ECO:0007669"/>
    <property type="project" value="InterPro"/>
</dbReference>
<evidence type="ECO:0000313" key="2">
    <source>
        <dbReference type="EMBL" id="CAH0389278.1"/>
    </source>
</evidence>
<feature type="region of interest" description="Disordered" evidence="1">
    <location>
        <begin position="17"/>
        <end position="36"/>
    </location>
</feature>
<keyword evidence="3" id="KW-1185">Reference proteome</keyword>
<feature type="compositionally biased region" description="Polar residues" evidence="1">
    <location>
        <begin position="62"/>
        <end position="74"/>
    </location>
</feature>
<feature type="region of interest" description="Disordered" evidence="1">
    <location>
        <begin position="102"/>
        <end position="142"/>
    </location>
</feature>
<protein>
    <submittedName>
        <fullName evidence="2">Uncharacterized protein</fullName>
    </submittedName>
</protein>
<accession>A0A9P0AD83</accession>
<proteinExistence type="predicted"/>